<sequence length="52" mass="5604">MSYARNRPEQLFLGFAAIYLILATVETAALGAPGLANALTFSGKLTGRAWCW</sequence>
<dbReference type="AlphaFoldDB" id="A0A1A9BHH6"/>
<evidence type="ECO:0000313" key="1">
    <source>
        <dbReference type="EMBL" id="SBT68526.1"/>
    </source>
</evidence>
<name>A0A1A9BHH6_9ACTN</name>
<dbReference type="RefSeq" id="WP_176710582.1">
    <property type="nucleotide sequence ID" value="NZ_FLRH01000004.1"/>
</dbReference>
<evidence type="ECO:0000313" key="2">
    <source>
        <dbReference type="Proteomes" id="UP000199558"/>
    </source>
</evidence>
<proteinExistence type="predicted"/>
<accession>A0A1A9BHH6</accession>
<reference evidence="2" key="1">
    <citation type="submission" date="2016-06" db="EMBL/GenBank/DDBJ databases">
        <authorList>
            <person name="Varghese N."/>
            <person name="Submissions Spin"/>
        </authorList>
    </citation>
    <scope>NUCLEOTIDE SEQUENCE [LARGE SCALE GENOMIC DNA]</scope>
    <source>
        <strain evidence="2">DSM 45794</strain>
    </source>
</reference>
<protein>
    <submittedName>
        <fullName evidence="1">Uncharacterized protein</fullName>
    </submittedName>
</protein>
<gene>
    <name evidence="1" type="ORF">GA0070622_5630</name>
</gene>
<keyword evidence="2" id="KW-1185">Reference proteome</keyword>
<dbReference type="Proteomes" id="UP000199558">
    <property type="component" value="Unassembled WGS sequence"/>
</dbReference>
<dbReference type="EMBL" id="FLRH01000004">
    <property type="protein sequence ID" value="SBT68526.1"/>
    <property type="molecule type" value="Genomic_DNA"/>
</dbReference>
<dbReference type="STRING" id="946078.GA0070622_5630"/>
<organism evidence="1 2">
    <name type="scientific">Micromonospora sediminicola</name>
    <dbReference type="NCBI Taxonomy" id="946078"/>
    <lineage>
        <taxon>Bacteria</taxon>
        <taxon>Bacillati</taxon>
        <taxon>Actinomycetota</taxon>
        <taxon>Actinomycetes</taxon>
        <taxon>Micromonosporales</taxon>
        <taxon>Micromonosporaceae</taxon>
        <taxon>Micromonospora</taxon>
    </lineage>
</organism>